<name>A0ABP0K9K3_9DINO</name>
<protein>
    <submittedName>
        <fullName evidence="2">Transketolase</fullName>
    </submittedName>
</protein>
<dbReference type="EMBL" id="CAXAMM010010446">
    <property type="protein sequence ID" value="CAK9023378.1"/>
    <property type="molecule type" value="Genomic_DNA"/>
</dbReference>
<feature type="compositionally biased region" description="Acidic residues" evidence="1">
    <location>
        <begin position="748"/>
        <end position="758"/>
    </location>
</feature>
<comment type="caution">
    <text evidence="2">The sequence shown here is derived from an EMBL/GenBank/DDBJ whole genome shotgun (WGS) entry which is preliminary data.</text>
</comment>
<organism evidence="2 3">
    <name type="scientific">Durusdinium trenchii</name>
    <dbReference type="NCBI Taxonomy" id="1381693"/>
    <lineage>
        <taxon>Eukaryota</taxon>
        <taxon>Sar</taxon>
        <taxon>Alveolata</taxon>
        <taxon>Dinophyceae</taxon>
        <taxon>Suessiales</taxon>
        <taxon>Symbiodiniaceae</taxon>
        <taxon>Durusdinium</taxon>
    </lineage>
</organism>
<sequence>MDQLPRSSEGLRWEELRNNTMIRGAEWLRGRLQELGLDELRSLAVAGGIRARVGDRWLPVAQLRSALDGSLGTNRAGAARSSSRSVAEARWEEFRNNAVNQGAEWLRGCLEETGRDELRSLAVAGGIRATIGDRWLRVAQLCSALMEALAPTEQASSSSRSVAQARWEEFRNNAVNQGAEWLRGSLEQMGRDELRSVDVAGGIRAKIDDGWLPVAQLRSALMEALAPTEQASSSSSVAEARWEEFRNHAVNQGAEWLRGCLEQMGAVKLRSLAVDGGIAAKRGDGWLTVTQLRSALTEALAPTEQAVTDPKDRMRPLATLSDKTVGEVEALHLTRATLDSRVVDATLCLLQAVLDILWLAVDEDGELRQRRGKLDFADVAYLRCLMRRYGWERSAGGVEGSDVSPVVVQLELDIRQWQEEQRCARLPTADEDSVLYRRIANYCNKEKSARCRLMRAAYPADVESIQELKLDCLEASDDGDGAVCGGAPAVDVDMDGDAALVAEMPHTQMAKEVFALLTNVNLKFETKLRRAAQMLACTPTFAGVGGALSRLVLCSQEEDNVEKPLQRFECRLCDFGATGERAFLDHVMEKRSGGADGSRALIEYRKKVTSFATQRRWMENADERLRQPDQGGRFETGCVVCARRFWREQLKMLILFQDPAGNFELGESGHNSAWTTGAPVSNFRGGKIQSTLAPHSGDGIARFCCGASVVQGSEYGAAVECLRQTNPFYAEVTLGDGGDDLLEGQETLEEEENDGAAEDQDRGKEAPGGIYRCGRPRTHGQLLGREGNQEKQVLQKVRNIQKIARGAAENERAVESAMSQVKPSKLVVPSKDEPLSMFEAATWGMSFPDLFPYADGLPFLKRDTNMDATELFRYLLLREELQYTDTPPALPRWSLSAMALRGDNADLRELMRDPAVDVSLKRAMKVEEHSIDLDWEVEMPQLPSAASMRRIVARDPVAQARCFAFMMDIFCEEVFGILPPWRKGSYRVGVPATFEDVVGSSLQGGIFGDVAALNGPLETQGRGPLHPHMLIVLLGHDLGDRLRALMHRSQHGELVIELQRWSRRVLEAVQRYQYDSQLALSQQLQCPTEPLPLNERQRSERGHQYETTALVPTEPDGHEVEALKGGGSLAAKLLTLTGCYASLRPKYLRRSERAVGDAVWWRKNFSEDYRRLVIQNHFHKCTTSCFKKLLALNPEAVKGKRECRFGCFHIEMICDQDDKPKVLCRKGWPRVSKAGFSGSQYDTEELMEMEEFKNENPHVFRAQRDHPFEGMSNPVAQTVMRCNVDVKYIGRTFAEADLLKFCDGCDRDPEHIAVAASSSDLPHVEQAIATGLGGGESLPKKGRAARAMDTEPTKMRAMRKALQRILVDLSRDVQDVGFCPGVQRLEEEEKKKEENSAAGTEPEVAGGNRVSLMSGQQSRALMILRRLAFGMNRCVAKSNGEMAYQLLFEQEHIVTYRGYNMFFRYVPFAMMRCRQEDMENVLQQKPHLKSAPLDVVEDPEGQGPVAVDEIADVMDEEGEARTVHQVHVNFSQKDDYLRRGSSVLLQCMSLVMYSRFCAEGLEEQSWQSGVLRARFSTHWTRWKAHMSLWRCSAEERVLAGLSAPAIRDVAGVRPYLMAAKDANVAFRYLEQMLFRAAGVDCRFHDVLRICERMGWYAELSVPCHYTQLTPQEFFAHLQTAWLERFEQYHAARRLSSSRRRAEHFALMTSLDKVEDLEDDAAPPDIEGDDVEDDLRLREELENLERAQWPVDGNSLHEAMFREEEWMKVLGRRKTLVLQDTLKCLRDFVNGLGGVPDARTDLGIKNSVITGLDRSWTSAEAQQSLMLQKQYLEFCVEAGGLSVAVSMTDDSLFGMKCTEDDDEMAVDHGFQPLQETEDAFLVKLNEKNMGPSDYAAALLVEHSLNRQQILAIAPIAWVMEQMWVNRTQPENCRADGVCNESCNCLWLGAGGSGKTYAYTRVLRPLFRRFFGLEGYVVGERWRLEIVRYLEQNAAVPESDQEAEAGVEEAAAEHTSNASELGRLAFKSSLQRVVHFTGSGRFSQCASGQQLVKILLSMLEGRPLEDGLWEALEVDDPEYRSIQVPDGSAPPGHVWLRAVTSDPGWDLSVGVFETFLHERNPVLVKRTREFEEQARVDEGTAIEYVRRLSWQGIPSFRKRLSADELAAIVPA</sequence>
<evidence type="ECO:0000313" key="3">
    <source>
        <dbReference type="Proteomes" id="UP001642464"/>
    </source>
</evidence>
<accession>A0ABP0K9K3</accession>
<feature type="region of interest" description="Disordered" evidence="1">
    <location>
        <begin position="1387"/>
        <end position="1409"/>
    </location>
</feature>
<keyword evidence="3" id="KW-1185">Reference proteome</keyword>
<feature type="region of interest" description="Disordered" evidence="1">
    <location>
        <begin position="1331"/>
        <end position="1351"/>
    </location>
</feature>
<reference evidence="2 3" key="1">
    <citation type="submission" date="2024-02" db="EMBL/GenBank/DDBJ databases">
        <authorList>
            <person name="Chen Y."/>
            <person name="Shah S."/>
            <person name="Dougan E. K."/>
            <person name="Thang M."/>
            <person name="Chan C."/>
        </authorList>
    </citation>
    <scope>NUCLEOTIDE SEQUENCE [LARGE SCALE GENOMIC DNA]</scope>
</reference>
<evidence type="ECO:0000256" key="1">
    <source>
        <dbReference type="SAM" id="MobiDB-lite"/>
    </source>
</evidence>
<gene>
    <name evidence="2" type="ORF">SCF082_LOCUS16185</name>
</gene>
<evidence type="ECO:0000313" key="2">
    <source>
        <dbReference type="EMBL" id="CAK9023378.1"/>
    </source>
</evidence>
<dbReference type="Proteomes" id="UP001642464">
    <property type="component" value="Unassembled WGS sequence"/>
</dbReference>
<proteinExistence type="predicted"/>
<feature type="region of interest" description="Disordered" evidence="1">
    <location>
        <begin position="748"/>
        <end position="768"/>
    </location>
</feature>